<dbReference type="SUPFAM" id="SSF49503">
    <property type="entry name" value="Cupredoxins"/>
    <property type="match status" value="1"/>
</dbReference>
<evidence type="ECO:0000313" key="4">
    <source>
        <dbReference type="EMBL" id="BAL59410.1"/>
    </source>
</evidence>
<reference evidence="4" key="2">
    <citation type="journal article" date="2012" name="PLoS ONE">
        <title>A Deeply Branching Thermophilic Bacterium with an Ancient Acetyl-CoA Pathway Dominates a Subsurface Ecosystem.</title>
        <authorList>
            <person name="Takami H."/>
            <person name="Noguchi H."/>
            <person name="Takaki Y."/>
            <person name="Uchiyama I."/>
            <person name="Toyoda A."/>
            <person name="Nishi S."/>
            <person name="Chee G.-J."/>
            <person name="Arai W."/>
            <person name="Nunoura T."/>
            <person name="Itoh T."/>
            <person name="Hattori M."/>
            <person name="Takai K."/>
        </authorList>
    </citation>
    <scope>NUCLEOTIDE SEQUENCE</scope>
</reference>
<accession>H5SUY1</accession>
<feature type="signal peptide" evidence="3">
    <location>
        <begin position="1"/>
        <end position="27"/>
    </location>
</feature>
<dbReference type="InterPro" id="IPR008972">
    <property type="entry name" value="Cupredoxin"/>
</dbReference>
<dbReference type="Gene3D" id="2.60.40.420">
    <property type="entry name" value="Cupredoxins - blue copper proteins"/>
    <property type="match status" value="1"/>
</dbReference>
<keyword evidence="3" id="KW-0732">Signal</keyword>
<dbReference type="InterPro" id="IPR050845">
    <property type="entry name" value="Cu-binding_ET"/>
</dbReference>
<evidence type="ECO:0000256" key="2">
    <source>
        <dbReference type="ARBA" id="ARBA00023008"/>
    </source>
</evidence>
<dbReference type="GO" id="GO:0046872">
    <property type="term" value="F:metal ion binding"/>
    <property type="evidence" value="ECO:0007669"/>
    <property type="project" value="UniProtKB-KW"/>
</dbReference>
<sequence length="157" mass="17043">MVKRWIALAIVLVPVMALSSLGVPATAADGDETEVTLTMGQPTEFAFSPSEIMLKNGAETKLIIKNAGQVKHELMSVFLSSAWAKVLIEVNGVETEVAFEELELEPGQQTELIVIPQVPDHVLDEKGGKVEFEFGCFIKDHYKAGMKGMFIVAGEGH</sequence>
<dbReference type="PANTHER" id="PTHR38439">
    <property type="entry name" value="AURACYANIN-B"/>
    <property type="match status" value="1"/>
</dbReference>
<gene>
    <name evidence="4" type="ORF">HGMM_OP4C046</name>
</gene>
<name>H5SUY1_ACEAU</name>
<protein>
    <submittedName>
        <fullName evidence="4">Blue-copper-protein</fullName>
    </submittedName>
</protein>
<keyword evidence="1" id="KW-0479">Metal-binding</keyword>
<reference evidence="4" key="1">
    <citation type="journal article" date="2005" name="Environ. Microbiol.">
        <title>Genetic and functional properties of uncultivated thermophilic crenarchaeotes from a subsurface gold mine as revealed by analysis of genome fragments.</title>
        <authorList>
            <person name="Nunoura T."/>
            <person name="Hirayama H."/>
            <person name="Takami H."/>
            <person name="Oida H."/>
            <person name="Nishi S."/>
            <person name="Shimamura S."/>
            <person name="Suzuki Y."/>
            <person name="Inagaki F."/>
            <person name="Takai K."/>
            <person name="Nealson K.H."/>
            <person name="Horikoshi K."/>
        </authorList>
    </citation>
    <scope>NUCLEOTIDE SEQUENCE</scope>
</reference>
<dbReference type="AlphaFoldDB" id="H5SUY1"/>
<proteinExistence type="predicted"/>
<dbReference type="EMBL" id="AP011803">
    <property type="protein sequence ID" value="BAL59410.1"/>
    <property type="molecule type" value="Genomic_DNA"/>
</dbReference>
<dbReference type="PANTHER" id="PTHR38439:SF3">
    <property type="entry name" value="COPPER-RESISTANT CUPROPROTEIN COPI"/>
    <property type="match status" value="1"/>
</dbReference>
<evidence type="ECO:0000256" key="1">
    <source>
        <dbReference type="ARBA" id="ARBA00022723"/>
    </source>
</evidence>
<evidence type="ECO:0000256" key="3">
    <source>
        <dbReference type="SAM" id="SignalP"/>
    </source>
</evidence>
<organism evidence="4">
    <name type="scientific">Acetithermum autotrophicum</name>
    <dbReference type="NCBI Taxonomy" id="1446466"/>
    <lineage>
        <taxon>Bacteria</taxon>
        <taxon>Candidatus Bipolaricaulota</taxon>
        <taxon>Candidatus Acetithermum</taxon>
    </lineage>
</organism>
<keyword evidence="2" id="KW-0186">Copper</keyword>
<feature type="chain" id="PRO_5003597847" evidence="3">
    <location>
        <begin position="28"/>
        <end position="157"/>
    </location>
</feature>